<keyword evidence="2" id="KW-1185">Reference proteome</keyword>
<accession>A0A1X6YBJ8</accession>
<dbReference type="AlphaFoldDB" id="A0A1X6YBJ8"/>
<evidence type="ECO:0000313" key="1">
    <source>
        <dbReference type="EMBL" id="SLN15690.1"/>
    </source>
</evidence>
<organism evidence="1 2">
    <name type="scientific">Roseovarius albus</name>
    <dbReference type="NCBI Taxonomy" id="1247867"/>
    <lineage>
        <taxon>Bacteria</taxon>
        <taxon>Pseudomonadati</taxon>
        <taxon>Pseudomonadota</taxon>
        <taxon>Alphaproteobacteria</taxon>
        <taxon>Rhodobacterales</taxon>
        <taxon>Roseobacteraceae</taxon>
        <taxon>Roseovarius</taxon>
    </lineage>
</organism>
<sequence length="227" mass="26173">MKCYLLDRDFGCKTASGVNWSLERDGPFYSSQDGHWQPSEDTYYEHGDNTWFASGKVSEDSKGKMSQLWVQVVNAKESFNNTHVIGDYTTAVKEEVIVDQAFVDVMTALEPGLFDFWPHKKVWDINHNCQPWNGPFYFATLLPTIESFSPNVTEMFYRETVQEKYQGSYSLGKHPPTIKASSIAGNLIWRDRLTRKVLCTQPFLDVLSQLGVHEWKAYEVKVLDDRH</sequence>
<dbReference type="Proteomes" id="UP000193061">
    <property type="component" value="Unassembled WGS sequence"/>
</dbReference>
<reference evidence="1 2" key="1">
    <citation type="submission" date="2017-03" db="EMBL/GenBank/DDBJ databases">
        <authorList>
            <person name="Afonso C.L."/>
            <person name="Miller P.J."/>
            <person name="Scott M.A."/>
            <person name="Spackman E."/>
            <person name="Goraichik I."/>
            <person name="Dimitrov K.M."/>
            <person name="Suarez D.L."/>
            <person name="Swayne D.E."/>
        </authorList>
    </citation>
    <scope>NUCLEOTIDE SEQUENCE [LARGE SCALE GENOMIC DNA]</scope>
    <source>
        <strain evidence="1 2">CECT 7450</strain>
    </source>
</reference>
<gene>
    <name evidence="1" type="ORF">ROA7450_00371</name>
</gene>
<proteinExistence type="predicted"/>
<protein>
    <submittedName>
        <fullName evidence="1">Uncharacterized protein</fullName>
    </submittedName>
</protein>
<dbReference type="OrthoDB" id="7738085at2"/>
<dbReference type="RefSeq" id="WP_085803932.1">
    <property type="nucleotide sequence ID" value="NZ_FWFX01000001.1"/>
</dbReference>
<name>A0A1X6YBJ8_9RHOB</name>
<dbReference type="EMBL" id="FWFX01000001">
    <property type="protein sequence ID" value="SLN15690.1"/>
    <property type="molecule type" value="Genomic_DNA"/>
</dbReference>
<evidence type="ECO:0000313" key="2">
    <source>
        <dbReference type="Proteomes" id="UP000193061"/>
    </source>
</evidence>